<reference evidence="4 5" key="1">
    <citation type="submission" date="2017-03" db="EMBL/GenBank/DDBJ databases">
        <title>Complete genome sequence of Candidatus 'Thiodictyon syntrophicum' sp. nov. strain Cad16T, a photolithoautotroph purple sulfur bacterium isolated from an alpine meromictic lake.</title>
        <authorList>
            <person name="Luedin S.M."/>
            <person name="Pothier J.F."/>
            <person name="Danza F."/>
            <person name="Storelli N."/>
            <person name="Wittwer M."/>
            <person name="Tonolla M."/>
        </authorList>
    </citation>
    <scope>NUCLEOTIDE SEQUENCE [LARGE SCALE GENOMIC DNA]</scope>
    <source>
        <strain evidence="4 5">Cad16T</strain>
    </source>
</reference>
<dbReference type="EMBL" id="CP020370">
    <property type="protein sequence ID" value="AUB82306.1"/>
    <property type="molecule type" value="Genomic_DNA"/>
</dbReference>
<evidence type="ECO:0000259" key="3">
    <source>
        <dbReference type="Pfam" id="PF07885"/>
    </source>
</evidence>
<feature type="transmembrane region" description="Helical" evidence="2">
    <location>
        <begin position="54"/>
        <end position="77"/>
    </location>
</feature>
<dbReference type="Gene3D" id="1.10.287.70">
    <property type="match status" value="1"/>
</dbReference>
<name>A0A2K8U9N5_9GAMM</name>
<keyword evidence="5" id="KW-1185">Reference proteome</keyword>
<proteinExistence type="predicted"/>
<dbReference type="KEGG" id="tsy:THSYN_16025"/>
<dbReference type="Pfam" id="PF07885">
    <property type="entry name" value="Ion_trans_2"/>
    <property type="match status" value="1"/>
</dbReference>
<dbReference type="AlphaFoldDB" id="A0A2K8U9N5"/>
<sequence length="150" mass="15967">MNQVRAPANRKPRCLRGRRSPLVTPGSTRRASHPSRAGGAPAAAWTKTLRDHRYLILLLLLVCGLIADSFAVSPDLAGQFADPRGRTCLFLYFSLATITSVGYGDIAPLRGPMTAIAMLETVFGQFYIAVVVAQLVGMRLAQGPGSRGGG</sequence>
<dbReference type="Proteomes" id="UP000232638">
    <property type="component" value="Chromosome"/>
</dbReference>
<keyword evidence="2" id="KW-0472">Membrane</keyword>
<feature type="transmembrane region" description="Helical" evidence="2">
    <location>
        <begin position="115"/>
        <end position="137"/>
    </location>
</feature>
<feature type="domain" description="Potassium channel" evidence="3">
    <location>
        <begin position="87"/>
        <end position="136"/>
    </location>
</feature>
<evidence type="ECO:0000313" key="4">
    <source>
        <dbReference type="EMBL" id="AUB82306.1"/>
    </source>
</evidence>
<feature type="compositionally biased region" description="Basic residues" evidence="1">
    <location>
        <begin position="8"/>
        <end position="19"/>
    </location>
</feature>
<dbReference type="InterPro" id="IPR013099">
    <property type="entry name" value="K_chnl_dom"/>
</dbReference>
<dbReference type="SUPFAM" id="SSF81324">
    <property type="entry name" value="Voltage-gated potassium channels"/>
    <property type="match status" value="1"/>
</dbReference>
<keyword evidence="2" id="KW-0812">Transmembrane</keyword>
<accession>A0A2K8U9N5</accession>
<keyword evidence="2" id="KW-1133">Transmembrane helix</keyword>
<organism evidence="4 5">
    <name type="scientific">Candidatus Thiodictyon syntrophicum</name>
    <dbReference type="NCBI Taxonomy" id="1166950"/>
    <lineage>
        <taxon>Bacteria</taxon>
        <taxon>Pseudomonadati</taxon>
        <taxon>Pseudomonadota</taxon>
        <taxon>Gammaproteobacteria</taxon>
        <taxon>Chromatiales</taxon>
        <taxon>Chromatiaceae</taxon>
        <taxon>Thiodictyon</taxon>
    </lineage>
</organism>
<feature type="transmembrane region" description="Helical" evidence="2">
    <location>
        <begin position="89"/>
        <end position="109"/>
    </location>
</feature>
<feature type="region of interest" description="Disordered" evidence="1">
    <location>
        <begin position="1"/>
        <end position="40"/>
    </location>
</feature>
<protein>
    <recommendedName>
        <fullName evidence="3">Potassium channel domain-containing protein</fullName>
    </recommendedName>
</protein>
<evidence type="ECO:0000313" key="5">
    <source>
        <dbReference type="Proteomes" id="UP000232638"/>
    </source>
</evidence>
<gene>
    <name evidence="4" type="ORF">THSYN_16025</name>
</gene>
<evidence type="ECO:0000256" key="1">
    <source>
        <dbReference type="SAM" id="MobiDB-lite"/>
    </source>
</evidence>
<evidence type="ECO:0000256" key="2">
    <source>
        <dbReference type="SAM" id="Phobius"/>
    </source>
</evidence>